<feature type="domain" description="Ig-like" evidence="10">
    <location>
        <begin position="311"/>
        <end position="388"/>
    </location>
</feature>
<dbReference type="AlphaFoldDB" id="A0A3M7RCL3"/>
<keyword evidence="4 9" id="KW-0732">Signal</keyword>
<feature type="signal peptide" evidence="9">
    <location>
        <begin position="1"/>
        <end position="22"/>
    </location>
</feature>
<proteinExistence type="inferred from homology"/>
<dbReference type="InterPro" id="IPR013783">
    <property type="entry name" value="Ig-like_fold"/>
</dbReference>
<gene>
    <name evidence="11" type="ORF">BpHYR1_020306</name>
</gene>
<dbReference type="GO" id="GO:0016020">
    <property type="term" value="C:membrane"/>
    <property type="evidence" value="ECO:0007669"/>
    <property type="project" value="UniProtKB-SubCell"/>
</dbReference>
<dbReference type="PROSITE" id="PS50835">
    <property type="entry name" value="IG_LIKE"/>
    <property type="match status" value="2"/>
</dbReference>
<feature type="domain" description="Ig-like" evidence="10">
    <location>
        <begin position="38"/>
        <end position="123"/>
    </location>
</feature>
<protein>
    <recommendedName>
        <fullName evidence="10">Ig-like domain-containing protein</fullName>
    </recommendedName>
</protein>
<dbReference type="Gene3D" id="2.60.40.10">
    <property type="entry name" value="Immunoglobulins"/>
    <property type="match status" value="1"/>
</dbReference>
<evidence type="ECO:0000259" key="10">
    <source>
        <dbReference type="PROSITE" id="PS50835"/>
    </source>
</evidence>
<feature type="chain" id="PRO_5017924322" description="Ig-like domain-containing protein" evidence="9">
    <location>
        <begin position="23"/>
        <end position="513"/>
    </location>
</feature>
<dbReference type="PANTHER" id="PTHR32178">
    <property type="entry name" value="FAM187"/>
    <property type="match status" value="1"/>
</dbReference>
<dbReference type="InterPro" id="IPR007110">
    <property type="entry name" value="Ig-like_dom"/>
</dbReference>
<evidence type="ECO:0000256" key="8">
    <source>
        <dbReference type="SAM" id="Phobius"/>
    </source>
</evidence>
<keyword evidence="3 8" id="KW-0812">Transmembrane</keyword>
<dbReference type="SMART" id="SM00409">
    <property type="entry name" value="IG"/>
    <property type="match status" value="2"/>
</dbReference>
<dbReference type="InterPro" id="IPR003599">
    <property type="entry name" value="Ig_sub"/>
</dbReference>
<evidence type="ECO:0000256" key="7">
    <source>
        <dbReference type="ARBA" id="ARBA00023180"/>
    </source>
</evidence>
<evidence type="ECO:0000256" key="4">
    <source>
        <dbReference type="ARBA" id="ARBA00022729"/>
    </source>
</evidence>
<evidence type="ECO:0000313" key="11">
    <source>
        <dbReference type="EMBL" id="RNA21270.1"/>
    </source>
</evidence>
<dbReference type="PANTHER" id="PTHR32178:SF6">
    <property type="entry name" value="IG-LIKE DOMAIN-CONTAINING PROTEIN"/>
    <property type="match status" value="1"/>
</dbReference>
<evidence type="ECO:0000313" key="12">
    <source>
        <dbReference type="Proteomes" id="UP000276133"/>
    </source>
</evidence>
<comment type="similarity">
    <text evidence="2">Belongs to the FAM187 family.</text>
</comment>
<dbReference type="Proteomes" id="UP000276133">
    <property type="component" value="Unassembled WGS sequence"/>
</dbReference>
<keyword evidence="12" id="KW-1185">Reference proteome</keyword>
<sequence length="513" mass="60620">MKTIIEKFFSFFLVLYIKPLNADNLIKTAGSDFKLFEPSKEFQQRIENKEFVKNTVLTVYAQTGENVVLKCKSKEKKSQIFWFRHSTEVELLNNNTFYGGIKTNREFILIQNFQIQDSGIYFCIQYKFVDSSYHNISEIPAHLIQNLLKSDQNFKLEFLVTELQSYKRVYSFPIDQSTSPFESESRPLIDNNLEVFYEWTDWTQCRGSCDSKTKLGLKSKRGNCYIRLRNGQKVNNSLLARLDDIFGNNGWSCHLSVHYSFLSLKFLAKDHLKDCIKYQKCKINCLDNRENLKNEINRMFKTDREYKIDDPKKMSDFDVSKFFKIPFVDIRGIKNEKLKISCLEFKIGIDLEIKWTKNDNPVEDSLLNEMNEIVFKKLKYSDSGRFDCYLNDMHIVQYNLRIHSKNESRRHSKEFDKYNDLILKIICLICILIVFQMMANILYSLCLEKKRIEILKKSKNFNNLSKFLGINLEILEKSYLNDFEAKKYVANEDYDSDSIEDDESVLNDTQITD</sequence>
<accession>A0A3M7RCL3</accession>
<dbReference type="OrthoDB" id="6434091at2759"/>
<keyword evidence="7" id="KW-0325">Glycoprotein</keyword>
<organism evidence="11 12">
    <name type="scientific">Brachionus plicatilis</name>
    <name type="common">Marine rotifer</name>
    <name type="synonym">Brachionus muelleri</name>
    <dbReference type="NCBI Taxonomy" id="10195"/>
    <lineage>
        <taxon>Eukaryota</taxon>
        <taxon>Metazoa</taxon>
        <taxon>Spiralia</taxon>
        <taxon>Gnathifera</taxon>
        <taxon>Rotifera</taxon>
        <taxon>Eurotatoria</taxon>
        <taxon>Monogononta</taxon>
        <taxon>Pseudotrocha</taxon>
        <taxon>Ploima</taxon>
        <taxon>Brachionidae</taxon>
        <taxon>Brachionus</taxon>
    </lineage>
</organism>
<evidence type="ECO:0000256" key="6">
    <source>
        <dbReference type="ARBA" id="ARBA00023136"/>
    </source>
</evidence>
<evidence type="ECO:0000256" key="3">
    <source>
        <dbReference type="ARBA" id="ARBA00022692"/>
    </source>
</evidence>
<comment type="caution">
    <text evidence="11">The sequence shown here is derived from an EMBL/GenBank/DDBJ whole genome shotgun (WGS) entry which is preliminary data.</text>
</comment>
<feature type="transmembrane region" description="Helical" evidence="8">
    <location>
        <begin position="421"/>
        <end position="447"/>
    </location>
</feature>
<dbReference type="SUPFAM" id="SSF48726">
    <property type="entry name" value="Immunoglobulin"/>
    <property type="match status" value="1"/>
</dbReference>
<evidence type="ECO:0000256" key="1">
    <source>
        <dbReference type="ARBA" id="ARBA00004479"/>
    </source>
</evidence>
<evidence type="ECO:0000256" key="9">
    <source>
        <dbReference type="SAM" id="SignalP"/>
    </source>
</evidence>
<reference evidence="11 12" key="1">
    <citation type="journal article" date="2018" name="Sci. Rep.">
        <title>Genomic signatures of local adaptation to the degree of environmental predictability in rotifers.</title>
        <authorList>
            <person name="Franch-Gras L."/>
            <person name="Hahn C."/>
            <person name="Garcia-Roger E.M."/>
            <person name="Carmona M.J."/>
            <person name="Serra M."/>
            <person name="Gomez A."/>
        </authorList>
    </citation>
    <scope>NUCLEOTIDE SEQUENCE [LARGE SCALE GENOMIC DNA]</scope>
    <source>
        <strain evidence="11">HYR1</strain>
    </source>
</reference>
<evidence type="ECO:0000256" key="5">
    <source>
        <dbReference type="ARBA" id="ARBA00022989"/>
    </source>
</evidence>
<dbReference type="EMBL" id="REGN01003701">
    <property type="protein sequence ID" value="RNA21270.1"/>
    <property type="molecule type" value="Genomic_DNA"/>
</dbReference>
<evidence type="ECO:0000256" key="2">
    <source>
        <dbReference type="ARBA" id="ARBA00008727"/>
    </source>
</evidence>
<comment type="subcellular location">
    <subcellularLocation>
        <location evidence="1">Membrane</location>
        <topology evidence="1">Single-pass type I membrane protein</topology>
    </subcellularLocation>
</comment>
<name>A0A3M7RCL3_BRAPC</name>
<dbReference type="InterPro" id="IPR036179">
    <property type="entry name" value="Ig-like_dom_sf"/>
</dbReference>
<dbReference type="InterPro" id="IPR039311">
    <property type="entry name" value="FAM187A/B"/>
</dbReference>
<keyword evidence="6 8" id="KW-0472">Membrane</keyword>
<keyword evidence="5 8" id="KW-1133">Transmembrane helix</keyword>